<name>A0A6G1EK53_9ORYZ</name>
<dbReference type="Proteomes" id="UP000479710">
    <property type="component" value="Unassembled WGS sequence"/>
</dbReference>
<reference evidence="1 2" key="1">
    <citation type="submission" date="2019-11" db="EMBL/GenBank/DDBJ databases">
        <title>Whole genome sequence of Oryza granulata.</title>
        <authorList>
            <person name="Li W."/>
        </authorList>
    </citation>
    <scope>NUCLEOTIDE SEQUENCE [LARGE SCALE GENOMIC DNA]</scope>
    <source>
        <strain evidence="2">cv. Menghai</strain>
        <tissue evidence="1">Leaf</tissue>
    </source>
</reference>
<evidence type="ECO:0000313" key="2">
    <source>
        <dbReference type="Proteomes" id="UP000479710"/>
    </source>
</evidence>
<gene>
    <name evidence="1" type="ORF">E2562_015352</name>
</gene>
<accession>A0A6G1EK53</accession>
<keyword evidence="2" id="KW-1185">Reference proteome</keyword>
<dbReference type="AlphaFoldDB" id="A0A6G1EK53"/>
<comment type="caution">
    <text evidence="1">The sequence shown here is derived from an EMBL/GenBank/DDBJ whole genome shotgun (WGS) entry which is preliminary data.</text>
</comment>
<protein>
    <submittedName>
        <fullName evidence="1">Uncharacterized protein</fullName>
    </submittedName>
</protein>
<dbReference type="EMBL" id="SPHZ02000003">
    <property type="protein sequence ID" value="KAF0925051.1"/>
    <property type="molecule type" value="Genomic_DNA"/>
</dbReference>
<dbReference type="PANTHER" id="PTHR36478">
    <property type="entry name" value="OS04G0614237 PROTEIN-RELATED"/>
    <property type="match status" value="1"/>
</dbReference>
<dbReference type="OrthoDB" id="651249at2759"/>
<proteinExistence type="predicted"/>
<organism evidence="1 2">
    <name type="scientific">Oryza meyeriana var. granulata</name>
    <dbReference type="NCBI Taxonomy" id="110450"/>
    <lineage>
        <taxon>Eukaryota</taxon>
        <taxon>Viridiplantae</taxon>
        <taxon>Streptophyta</taxon>
        <taxon>Embryophyta</taxon>
        <taxon>Tracheophyta</taxon>
        <taxon>Spermatophyta</taxon>
        <taxon>Magnoliopsida</taxon>
        <taxon>Liliopsida</taxon>
        <taxon>Poales</taxon>
        <taxon>Poaceae</taxon>
        <taxon>BOP clade</taxon>
        <taxon>Oryzoideae</taxon>
        <taxon>Oryzeae</taxon>
        <taxon>Oryzinae</taxon>
        <taxon>Oryza</taxon>
        <taxon>Oryza meyeriana</taxon>
    </lineage>
</organism>
<dbReference type="PANTHER" id="PTHR36478:SF10">
    <property type="entry name" value="ELYS-LIKE DOMAIN-CONTAINING PROTEIN"/>
    <property type="match status" value="1"/>
</dbReference>
<sequence>MSEMDEFFNLNHLHRLLEEGNWDDALRYVLRFIPHTKPDSISIQANTLFRFLHMHRFYAKIVAGDIKDDSGTQRAADHYMFYLGHGSALSHAELRLRCITLSVLSDTVRASTDWEKVRRVAAERVHILVERTPELKRHILYNKWYLLMPHQVLPIEFSFRQRRHVKKRGRRPSKHALARVFHYIKENRLFFPSDSDGPSVGIVLALPNIL</sequence>
<evidence type="ECO:0000313" key="1">
    <source>
        <dbReference type="EMBL" id="KAF0925051.1"/>
    </source>
</evidence>